<gene>
    <name evidence="1" type="ORF">GCM10009854_41910</name>
</gene>
<evidence type="ECO:0000313" key="2">
    <source>
        <dbReference type="Proteomes" id="UP001501218"/>
    </source>
</evidence>
<dbReference type="EMBL" id="BAAARA010000021">
    <property type="protein sequence ID" value="GAA2359012.1"/>
    <property type="molecule type" value="Genomic_DNA"/>
</dbReference>
<evidence type="ECO:0000313" key="1">
    <source>
        <dbReference type="EMBL" id="GAA2359012.1"/>
    </source>
</evidence>
<proteinExistence type="predicted"/>
<dbReference type="RefSeq" id="WP_344135642.1">
    <property type="nucleotide sequence ID" value="NZ_BAAARA010000021.1"/>
</dbReference>
<sequence length="104" mass="10563">MSAPDKDTEQSAAPAPKVVATAKAFVADHGGAARAVVEGIGRMGARVVLVGEDGQLGDVMVPDVATGEALVEKVDGLTGSDWDADTTAALKIGAAHRRRMAKPL</sequence>
<accession>A0ABN3GRA0</accession>
<comment type="caution">
    <text evidence="1">The sequence shown here is derived from an EMBL/GenBank/DDBJ whole genome shotgun (WGS) entry which is preliminary data.</text>
</comment>
<reference evidence="1 2" key="1">
    <citation type="journal article" date="2019" name="Int. J. Syst. Evol. Microbiol.">
        <title>The Global Catalogue of Microorganisms (GCM) 10K type strain sequencing project: providing services to taxonomists for standard genome sequencing and annotation.</title>
        <authorList>
            <consortium name="The Broad Institute Genomics Platform"/>
            <consortium name="The Broad Institute Genome Sequencing Center for Infectious Disease"/>
            <person name="Wu L."/>
            <person name="Ma J."/>
        </authorList>
    </citation>
    <scope>NUCLEOTIDE SEQUENCE [LARGE SCALE GENOMIC DNA]</scope>
    <source>
        <strain evidence="1 2">JCM 16221</strain>
    </source>
</reference>
<protein>
    <submittedName>
        <fullName evidence="1">Uncharacterized protein</fullName>
    </submittedName>
</protein>
<organism evidence="1 2">
    <name type="scientific">Saccharopolyspora halophila</name>
    <dbReference type="NCBI Taxonomy" id="405551"/>
    <lineage>
        <taxon>Bacteria</taxon>
        <taxon>Bacillati</taxon>
        <taxon>Actinomycetota</taxon>
        <taxon>Actinomycetes</taxon>
        <taxon>Pseudonocardiales</taxon>
        <taxon>Pseudonocardiaceae</taxon>
        <taxon>Saccharopolyspora</taxon>
    </lineage>
</organism>
<keyword evidence="2" id="KW-1185">Reference proteome</keyword>
<name>A0ABN3GRA0_9PSEU</name>
<dbReference type="Proteomes" id="UP001501218">
    <property type="component" value="Unassembled WGS sequence"/>
</dbReference>